<dbReference type="Gene3D" id="2.40.160.20">
    <property type="match status" value="1"/>
</dbReference>
<dbReference type="Proteomes" id="UP000267821">
    <property type="component" value="Unassembled WGS sequence"/>
</dbReference>
<protein>
    <submittedName>
        <fullName evidence="1">Uncharacterized protein</fullName>
    </submittedName>
</protein>
<evidence type="ECO:0000313" key="2">
    <source>
        <dbReference type="Proteomes" id="UP000267821"/>
    </source>
</evidence>
<dbReference type="PANTHER" id="PTHR37315:SF1">
    <property type="entry name" value="UPF0311 PROTEIN BLR7842"/>
    <property type="match status" value="1"/>
</dbReference>
<dbReference type="InterPro" id="IPR020915">
    <property type="entry name" value="UPF0311"/>
</dbReference>
<reference evidence="1 2" key="1">
    <citation type="journal article" date="2018" name="Nat. Ecol. Evol.">
        <title>Pezizomycetes genomes reveal the molecular basis of ectomycorrhizal truffle lifestyle.</title>
        <authorList>
            <person name="Murat C."/>
            <person name="Payen T."/>
            <person name="Noel B."/>
            <person name="Kuo A."/>
            <person name="Morin E."/>
            <person name="Chen J."/>
            <person name="Kohler A."/>
            <person name="Krizsan K."/>
            <person name="Balestrini R."/>
            <person name="Da Silva C."/>
            <person name="Montanini B."/>
            <person name="Hainaut M."/>
            <person name="Levati E."/>
            <person name="Barry K.W."/>
            <person name="Belfiori B."/>
            <person name="Cichocki N."/>
            <person name="Clum A."/>
            <person name="Dockter R.B."/>
            <person name="Fauchery L."/>
            <person name="Guy J."/>
            <person name="Iotti M."/>
            <person name="Le Tacon F."/>
            <person name="Lindquist E.A."/>
            <person name="Lipzen A."/>
            <person name="Malagnac F."/>
            <person name="Mello A."/>
            <person name="Molinier V."/>
            <person name="Miyauchi S."/>
            <person name="Poulain J."/>
            <person name="Riccioni C."/>
            <person name="Rubini A."/>
            <person name="Sitrit Y."/>
            <person name="Splivallo R."/>
            <person name="Traeger S."/>
            <person name="Wang M."/>
            <person name="Zifcakova L."/>
            <person name="Wipf D."/>
            <person name="Zambonelli A."/>
            <person name="Paolocci F."/>
            <person name="Nowrousian M."/>
            <person name="Ottonello S."/>
            <person name="Baldrian P."/>
            <person name="Spatafora J.W."/>
            <person name="Henrissat B."/>
            <person name="Nagy L.G."/>
            <person name="Aury J.M."/>
            <person name="Wincker P."/>
            <person name="Grigoriev I.V."/>
            <person name="Bonfante P."/>
            <person name="Martin F.M."/>
        </authorList>
    </citation>
    <scope>NUCLEOTIDE SEQUENCE [LARGE SCALE GENOMIC DNA]</scope>
    <source>
        <strain evidence="1 2">ATCC MYA-4762</strain>
    </source>
</reference>
<feature type="non-terminal residue" evidence="1">
    <location>
        <position position="1"/>
    </location>
</feature>
<dbReference type="Pfam" id="PF11578">
    <property type="entry name" value="DUF3237"/>
    <property type="match status" value="1"/>
</dbReference>
<dbReference type="OrthoDB" id="2544694at2759"/>
<keyword evidence="2" id="KW-1185">Reference proteome</keyword>
<organism evidence="1 2">
    <name type="scientific">Terfezia boudieri ATCC MYA-4762</name>
    <dbReference type="NCBI Taxonomy" id="1051890"/>
    <lineage>
        <taxon>Eukaryota</taxon>
        <taxon>Fungi</taxon>
        <taxon>Dikarya</taxon>
        <taxon>Ascomycota</taxon>
        <taxon>Pezizomycotina</taxon>
        <taxon>Pezizomycetes</taxon>
        <taxon>Pezizales</taxon>
        <taxon>Pezizaceae</taxon>
        <taxon>Terfezia</taxon>
    </lineage>
</organism>
<sequence length="151" mass="16116">PSQIGQVNTGAKLSVIPIIGGSVKTVEGFSGPKFEGTVVDGADWVTADNDGKRLRLNVKMLIKTNDGAVVAFSYIGIITVTPEIGLILTGDEARKTVPFGSIVSSAKFETGDPRYKEFENNLFVGSGRFRVNDDNEKSVTVEYGLSMLISA</sequence>
<dbReference type="AlphaFoldDB" id="A0A3N4LKQ5"/>
<dbReference type="EMBL" id="ML121547">
    <property type="protein sequence ID" value="RPB23390.1"/>
    <property type="molecule type" value="Genomic_DNA"/>
</dbReference>
<accession>A0A3N4LKQ5</accession>
<name>A0A3N4LKQ5_9PEZI</name>
<dbReference type="InParanoid" id="A0A3N4LKQ5"/>
<proteinExistence type="predicted"/>
<dbReference type="PANTHER" id="PTHR37315">
    <property type="entry name" value="UPF0311 PROTEIN BLR7842"/>
    <property type="match status" value="1"/>
</dbReference>
<gene>
    <name evidence="1" type="ORF">L211DRAFT_787216</name>
</gene>
<evidence type="ECO:0000313" key="1">
    <source>
        <dbReference type="EMBL" id="RPB23390.1"/>
    </source>
</evidence>